<keyword evidence="2" id="KW-1185">Reference proteome</keyword>
<dbReference type="Proteomes" id="UP001055879">
    <property type="component" value="Linkage Group LG12"/>
</dbReference>
<reference evidence="2" key="1">
    <citation type="journal article" date="2022" name="Mol. Ecol. Resour.">
        <title>The genomes of chicory, endive, great burdock and yacon provide insights into Asteraceae palaeo-polyploidization history and plant inulin production.</title>
        <authorList>
            <person name="Fan W."/>
            <person name="Wang S."/>
            <person name="Wang H."/>
            <person name="Wang A."/>
            <person name="Jiang F."/>
            <person name="Liu H."/>
            <person name="Zhao H."/>
            <person name="Xu D."/>
            <person name="Zhang Y."/>
        </authorList>
    </citation>
    <scope>NUCLEOTIDE SEQUENCE [LARGE SCALE GENOMIC DNA]</scope>
    <source>
        <strain evidence="2">cv. Niubang</strain>
    </source>
</reference>
<protein>
    <submittedName>
        <fullName evidence="1">Uncharacterized protein</fullName>
    </submittedName>
</protein>
<gene>
    <name evidence="1" type="ORF">L6452_34337</name>
</gene>
<sequence>MREKAELEAERVVRAAELDISEESGEFWRCHMGRSESTRDSEGNDLISQKRPQNLLQEDLIKEREYVVVDASTTKAKALKNVKHEANNLLDVADIPNKERAKLNV</sequence>
<evidence type="ECO:0000313" key="1">
    <source>
        <dbReference type="EMBL" id="KAI3685103.1"/>
    </source>
</evidence>
<comment type="caution">
    <text evidence="1">The sequence shown here is derived from an EMBL/GenBank/DDBJ whole genome shotgun (WGS) entry which is preliminary data.</text>
</comment>
<accession>A0ACB8YIH5</accession>
<organism evidence="1 2">
    <name type="scientific">Arctium lappa</name>
    <name type="common">Greater burdock</name>
    <name type="synonym">Lappa major</name>
    <dbReference type="NCBI Taxonomy" id="4217"/>
    <lineage>
        <taxon>Eukaryota</taxon>
        <taxon>Viridiplantae</taxon>
        <taxon>Streptophyta</taxon>
        <taxon>Embryophyta</taxon>
        <taxon>Tracheophyta</taxon>
        <taxon>Spermatophyta</taxon>
        <taxon>Magnoliopsida</taxon>
        <taxon>eudicotyledons</taxon>
        <taxon>Gunneridae</taxon>
        <taxon>Pentapetalae</taxon>
        <taxon>asterids</taxon>
        <taxon>campanulids</taxon>
        <taxon>Asterales</taxon>
        <taxon>Asteraceae</taxon>
        <taxon>Carduoideae</taxon>
        <taxon>Cardueae</taxon>
        <taxon>Arctiinae</taxon>
        <taxon>Arctium</taxon>
    </lineage>
</organism>
<dbReference type="EMBL" id="CM042058">
    <property type="protein sequence ID" value="KAI3685103.1"/>
    <property type="molecule type" value="Genomic_DNA"/>
</dbReference>
<proteinExistence type="predicted"/>
<name>A0ACB8YIH5_ARCLA</name>
<evidence type="ECO:0000313" key="2">
    <source>
        <dbReference type="Proteomes" id="UP001055879"/>
    </source>
</evidence>
<reference evidence="1 2" key="2">
    <citation type="journal article" date="2022" name="Mol. Ecol. Resour.">
        <title>The genomes of chicory, endive, great burdock and yacon provide insights into Asteraceae paleo-polyploidization history and plant inulin production.</title>
        <authorList>
            <person name="Fan W."/>
            <person name="Wang S."/>
            <person name="Wang H."/>
            <person name="Wang A."/>
            <person name="Jiang F."/>
            <person name="Liu H."/>
            <person name="Zhao H."/>
            <person name="Xu D."/>
            <person name="Zhang Y."/>
        </authorList>
    </citation>
    <scope>NUCLEOTIDE SEQUENCE [LARGE SCALE GENOMIC DNA]</scope>
    <source>
        <strain evidence="2">cv. Niubang</strain>
    </source>
</reference>